<comment type="similarity">
    <text evidence="1">Belongs to the YciI family.</text>
</comment>
<dbReference type="Proteomes" id="UP001242732">
    <property type="component" value="Chromosome"/>
</dbReference>
<dbReference type="InterPro" id="IPR005545">
    <property type="entry name" value="YCII"/>
</dbReference>
<reference evidence="3 4" key="1">
    <citation type="submission" date="2023-06" db="EMBL/GenBank/DDBJ databases">
        <authorList>
            <person name="Ham H."/>
            <person name="Park D.S."/>
        </authorList>
    </citation>
    <scope>NUCLEOTIDE SEQUENCE [LARGE SCALE GENOMIC DNA]</scope>
    <source>
        <strain evidence="3 4">KACC 17005</strain>
    </source>
</reference>
<evidence type="ECO:0000313" key="4">
    <source>
        <dbReference type="Proteomes" id="UP001242732"/>
    </source>
</evidence>
<protein>
    <submittedName>
        <fullName evidence="3">YciI family protein</fullName>
    </submittedName>
</protein>
<dbReference type="EMBL" id="CP127363">
    <property type="protein sequence ID" value="WIY48938.1"/>
    <property type="molecule type" value="Genomic_DNA"/>
</dbReference>
<proteinExistence type="inferred from homology"/>
<evidence type="ECO:0000313" key="3">
    <source>
        <dbReference type="EMBL" id="WIY48938.1"/>
    </source>
</evidence>
<name>A0ABY9AR10_PARCI</name>
<gene>
    <name evidence="3" type="ORF">QRO08_24510</name>
</gene>
<dbReference type="SUPFAM" id="SSF54909">
    <property type="entry name" value="Dimeric alpha+beta barrel"/>
    <property type="match status" value="1"/>
</dbReference>
<dbReference type="Pfam" id="PF03795">
    <property type="entry name" value="YCII"/>
    <property type="match status" value="1"/>
</dbReference>
<accession>A0ABY9AR10</accession>
<evidence type="ECO:0000256" key="1">
    <source>
        <dbReference type="ARBA" id="ARBA00007689"/>
    </source>
</evidence>
<dbReference type="Gene3D" id="3.30.70.1060">
    <property type="entry name" value="Dimeric alpha+beta barrel"/>
    <property type="match status" value="1"/>
</dbReference>
<evidence type="ECO:0000259" key="2">
    <source>
        <dbReference type="Pfam" id="PF03795"/>
    </source>
</evidence>
<keyword evidence="4" id="KW-1185">Reference proteome</keyword>
<dbReference type="InterPro" id="IPR011008">
    <property type="entry name" value="Dimeric_a/b-barrel"/>
</dbReference>
<organism evidence="3 4">
    <name type="scientific">Paracidovorax citrulli</name>
    <name type="common">Acidovorax citrulli</name>
    <dbReference type="NCBI Taxonomy" id="80869"/>
    <lineage>
        <taxon>Bacteria</taxon>
        <taxon>Pseudomonadati</taxon>
        <taxon>Pseudomonadota</taxon>
        <taxon>Betaproteobacteria</taxon>
        <taxon>Burkholderiales</taxon>
        <taxon>Comamonadaceae</taxon>
        <taxon>Paracidovorax</taxon>
    </lineage>
</organism>
<dbReference type="GeneID" id="79789893"/>
<feature type="domain" description="YCII-related" evidence="2">
    <location>
        <begin position="11"/>
        <end position="96"/>
    </location>
</feature>
<sequence length="107" mass="12169">MTSQERVAPCFFAVLFTDRPYQGDVRAAHLQAHIAWLEQHKEIIPVGGLLRQEMGQTPKGGLWVAEADSKEQIEELLKSDPFFIAGLRQSHEILHWCKANADRKALF</sequence>
<dbReference type="RefSeq" id="WP_011793285.1">
    <property type="nucleotide sequence ID" value="NZ_CP023687.1"/>
</dbReference>